<keyword evidence="2" id="KW-1185">Reference proteome</keyword>
<evidence type="ECO:0000313" key="1">
    <source>
        <dbReference type="EMBL" id="RSL15575.1"/>
    </source>
</evidence>
<reference evidence="1 2" key="1">
    <citation type="submission" date="2018-12" db="EMBL/GenBank/DDBJ databases">
        <title>Sequencing of bacterial isolates from soil warming experiment in Harvard Forest, Massachusetts, USA.</title>
        <authorList>
            <person name="Deangelis K."/>
        </authorList>
    </citation>
    <scope>NUCLEOTIDE SEQUENCE [LARGE SCALE GENOMIC DNA]</scope>
    <source>
        <strain evidence="1 2">EB153</strain>
    </source>
</reference>
<dbReference type="EMBL" id="RSDW01000001">
    <property type="protein sequence ID" value="RSL15575.1"/>
    <property type="molecule type" value="Genomic_DNA"/>
</dbReference>
<comment type="caution">
    <text evidence="1">The sequence shown here is derived from an EMBL/GenBank/DDBJ whole genome shotgun (WGS) entry which is preliminary data.</text>
</comment>
<protein>
    <recommendedName>
        <fullName evidence="3">Helix-turn-helix protein</fullName>
    </recommendedName>
</protein>
<evidence type="ECO:0000313" key="2">
    <source>
        <dbReference type="Proteomes" id="UP000269669"/>
    </source>
</evidence>
<gene>
    <name evidence="1" type="ORF">EDE15_1066</name>
</gene>
<proteinExistence type="predicted"/>
<evidence type="ECO:0008006" key="3">
    <source>
        <dbReference type="Google" id="ProtNLM"/>
    </source>
</evidence>
<dbReference type="AlphaFoldDB" id="A0A3R9Q944"/>
<accession>A0A3R9Q944</accession>
<name>A0A3R9Q944_9BACT</name>
<sequence>MIDSIESIAMPVPMAGIIDTIHASADNTYLTDKPAVPKFLYDRRSAAFALSVSLRTLDACVANGLLDSVRHGSKVMFLPSALQKFARTPHASLCSVEEQD</sequence>
<organism evidence="1 2">
    <name type="scientific">Edaphobacter aggregans</name>
    <dbReference type="NCBI Taxonomy" id="570835"/>
    <lineage>
        <taxon>Bacteria</taxon>
        <taxon>Pseudomonadati</taxon>
        <taxon>Acidobacteriota</taxon>
        <taxon>Terriglobia</taxon>
        <taxon>Terriglobales</taxon>
        <taxon>Acidobacteriaceae</taxon>
        <taxon>Edaphobacter</taxon>
    </lineage>
</organism>
<dbReference type="Proteomes" id="UP000269669">
    <property type="component" value="Unassembled WGS sequence"/>
</dbReference>